<evidence type="ECO:0000313" key="3">
    <source>
        <dbReference type="Proteomes" id="UP000051922"/>
    </source>
</evidence>
<proteinExistence type="predicted"/>
<comment type="caution">
    <text evidence="2">The sequence shown here is derived from an EMBL/GenBank/DDBJ whole genome shotgun (WGS) entry which is preliminary data.</text>
</comment>
<dbReference type="EMBL" id="AZFJ01000040">
    <property type="protein sequence ID" value="KRL86663.1"/>
    <property type="molecule type" value="Genomic_DNA"/>
</dbReference>
<dbReference type="PATRIC" id="fig|1423783.4.peg.648"/>
<keyword evidence="3" id="KW-1185">Reference proteome</keyword>
<gene>
    <name evidence="2" type="ORF">FC50_GL000627</name>
</gene>
<protein>
    <recommendedName>
        <fullName evidence="1">Regulatory protein YycH domain-containing protein</fullName>
    </recommendedName>
</protein>
<evidence type="ECO:0000313" key="2">
    <source>
        <dbReference type="EMBL" id="KRL86663.1"/>
    </source>
</evidence>
<dbReference type="AlphaFoldDB" id="A0A0R1TZY7"/>
<evidence type="ECO:0000259" key="1">
    <source>
        <dbReference type="Pfam" id="PF07435"/>
    </source>
</evidence>
<dbReference type="Pfam" id="PF07435">
    <property type="entry name" value="YycH"/>
    <property type="match status" value="1"/>
</dbReference>
<dbReference type="Proteomes" id="UP000051922">
    <property type="component" value="Unassembled WGS sequence"/>
</dbReference>
<dbReference type="Gene3D" id="3.30.310.160">
    <property type="entry name" value="YycH protein, domain 2"/>
    <property type="match status" value="1"/>
</dbReference>
<dbReference type="InterPro" id="IPR009996">
    <property type="entry name" value="YycH"/>
</dbReference>
<name>A0A0R1TZY7_9LACO</name>
<accession>A0A0R1TZY7</accession>
<dbReference type="STRING" id="1423783.FC50_GL000627"/>
<dbReference type="InterPro" id="IPR042274">
    <property type="entry name" value="YycH/YycI_2"/>
</dbReference>
<sequence length="433" mass="48139">MLVGISLALTWFIWYNPSNFARQQNNDVTVEKTTRTTNQEIKRDTFLPTGVLWQGAQQKYQLGSTGTGMAARARKAVAKWRVAKVGAQKQLSVAEYDRLLTEPQSLQLTYQGTVSWTLMRKLFFGDNSKADASYSFDRIVFDTENQRTYLVNDYHETSRRLVIKQPNYGAIADLLGAATTKYKVTEQRFDHHEVALLDQSITVQPQTYLIDKQSATHYISLLMTDNTSTSAVDTKQIGNQTVYTVNSNQRLAVDKNDSLMQYEDFAASAPAQTYSGVLSSAFNALSSLSFASTQGIRYFSYSTQDSAVTFRTYVRGLPVFNQTSNGTVRVVHTTSSKRIEFSGSNLEAAIPTSQTAVELPAASEVLAKLQSLGAQPSDIDDLTVAYKWQRDTNSGLVVNLMPTYYVNVNGTYVDYADLVDGRVDITTLINTGN</sequence>
<feature type="domain" description="Regulatory protein YycH" evidence="1">
    <location>
        <begin position="1"/>
        <end position="416"/>
    </location>
</feature>
<organism evidence="2 3">
    <name type="scientific">Lacticaseibacillus pantheris DSM 15945 = JCM 12539 = NBRC 106106</name>
    <dbReference type="NCBI Taxonomy" id="1423783"/>
    <lineage>
        <taxon>Bacteria</taxon>
        <taxon>Bacillati</taxon>
        <taxon>Bacillota</taxon>
        <taxon>Bacilli</taxon>
        <taxon>Lactobacillales</taxon>
        <taxon>Lactobacillaceae</taxon>
        <taxon>Lacticaseibacillus</taxon>
    </lineage>
</organism>
<reference evidence="2 3" key="1">
    <citation type="journal article" date="2015" name="Genome Announc.">
        <title>Expanding the biotechnology potential of lactobacilli through comparative genomics of 213 strains and associated genera.</title>
        <authorList>
            <person name="Sun Z."/>
            <person name="Harris H.M."/>
            <person name="McCann A."/>
            <person name="Guo C."/>
            <person name="Argimon S."/>
            <person name="Zhang W."/>
            <person name="Yang X."/>
            <person name="Jeffery I.B."/>
            <person name="Cooney J.C."/>
            <person name="Kagawa T.F."/>
            <person name="Liu W."/>
            <person name="Song Y."/>
            <person name="Salvetti E."/>
            <person name="Wrobel A."/>
            <person name="Rasinkangas P."/>
            <person name="Parkhill J."/>
            <person name="Rea M.C."/>
            <person name="O'Sullivan O."/>
            <person name="Ritari J."/>
            <person name="Douillard F.P."/>
            <person name="Paul Ross R."/>
            <person name="Yang R."/>
            <person name="Briner A.E."/>
            <person name="Felis G.E."/>
            <person name="de Vos W.M."/>
            <person name="Barrangou R."/>
            <person name="Klaenhammer T.R."/>
            <person name="Caufield P.W."/>
            <person name="Cui Y."/>
            <person name="Zhang H."/>
            <person name="O'Toole P.W."/>
        </authorList>
    </citation>
    <scope>NUCLEOTIDE SEQUENCE [LARGE SCALE GENOMIC DNA]</scope>
    <source>
        <strain evidence="2 3">DSM 15945</strain>
    </source>
</reference>
<dbReference type="CDD" id="cd15787">
    <property type="entry name" value="YycH_N"/>
    <property type="match status" value="1"/>
</dbReference>